<dbReference type="PANTHER" id="PTHR43080">
    <property type="entry name" value="CBS DOMAIN-CONTAINING PROTEIN CBSX3, MITOCHONDRIAL"/>
    <property type="match status" value="1"/>
</dbReference>
<evidence type="ECO:0000256" key="1">
    <source>
        <dbReference type="ARBA" id="ARBA00023122"/>
    </source>
</evidence>
<dbReference type="eggNOG" id="COG0517">
    <property type="taxonomic scope" value="Bacteria"/>
</dbReference>
<evidence type="ECO:0000259" key="3">
    <source>
        <dbReference type="PROSITE" id="PS51371"/>
    </source>
</evidence>
<keyword evidence="5" id="KW-1185">Reference proteome</keyword>
<organism evidence="4 5">
    <name type="scientific">Aminomonas paucivorans DSM 12260</name>
    <dbReference type="NCBI Taxonomy" id="584708"/>
    <lineage>
        <taxon>Bacteria</taxon>
        <taxon>Thermotogati</taxon>
        <taxon>Synergistota</taxon>
        <taxon>Synergistia</taxon>
        <taxon>Synergistales</taxon>
        <taxon>Synergistaceae</taxon>
        <taxon>Aminomonas</taxon>
    </lineage>
</organism>
<dbReference type="Proteomes" id="UP000005096">
    <property type="component" value="Chromosome"/>
</dbReference>
<feature type="domain" description="CBS" evidence="3">
    <location>
        <begin position="93"/>
        <end position="151"/>
    </location>
</feature>
<dbReference type="Gene3D" id="3.10.580.10">
    <property type="entry name" value="CBS-domain"/>
    <property type="match status" value="1"/>
</dbReference>
<feature type="domain" description="CBS" evidence="3">
    <location>
        <begin position="7"/>
        <end position="68"/>
    </location>
</feature>
<reference evidence="4 5" key="1">
    <citation type="journal article" date="2010" name="Stand. Genomic Sci.">
        <title>Non-contiguous finished genome sequence of Aminomonas paucivorans type strain (GLU-3).</title>
        <authorList>
            <person name="Pitluck S."/>
            <person name="Yasawong M."/>
            <person name="Held B."/>
            <person name="Lapidus A."/>
            <person name="Nolan M."/>
            <person name="Copeland A."/>
            <person name="Lucas S."/>
            <person name="Del Rio T.G."/>
            <person name="Tice H."/>
            <person name="Cheng J.F."/>
            <person name="Chertkov O."/>
            <person name="Goodwin L."/>
            <person name="Tapia R."/>
            <person name="Han C."/>
            <person name="Liolios K."/>
            <person name="Ivanova N."/>
            <person name="Mavromatis K."/>
            <person name="Ovchinnikova G."/>
            <person name="Pati A."/>
            <person name="Chen A."/>
            <person name="Palaniappan K."/>
            <person name="Land M."/>
            <person name="Hauser L."/>
            <person name="Chang Y.J."/>
            <person name="Jeffries C.D."/>
            <person name="Pukall R."/>
            <person name="Spring S."/>
            <person name="Rohde M."/>
            <person name="Sikorski J."/>
            <person name="Goker M."/>
            <person name="Woyke T."/>
            <person name="Bristow J."/>
            <person name="Eisen J.A."/>
            <person name="Markowitz V."/>
            <person name="Hugenholtz P."/>
            <person name="Kyrpides N.C."/>
            <person name="Klenk H.P."/>
        </authorList>
    </citation>
    <scope>NUCLEOTIDE SEQUENCE [LARGE SCALE GENOMIC DNA]</scope>
    <source>
        <strain evidence="4 5">DSM 12260</strain>
    </source>
</reference>
<dbReference type="STRING" id="584708.Apau_1262"/>
<protein>
    <submittedName>
        <fullName evidence="4">Putative signal transduction protein with CBS domains</fullName>
    </submittedName>
</protein>
<dbReference type="OrthoDB" id="9790355at2"/>
<dbReference type="SMART" id="SM00116">
    <property type="entry name" value="CBS"/>
    <property type="match status" value="2"/>
</dbReference>
<dbReference type="EMBL" id="CM001022">
    <property type="protein sequence ID" value="EFQ23687.1"/>
    <property type="molecule type" value="Genomic_DNA"/>
</dbReference>
<dbReference type="Pfam" id="PF00571">
    <property type="entry name" value="CBS"/>
    <property type="match status" value="2"/>
</dbReference>
<keyword evidence="1 2" id="KW-0129">CBS domain</keyword>
<dbReference type="HOGENOM" id="CLU_040681_9_0_0"/>
<dbReference type="PaxDb" id="584708-Apau_1262"/>
<dbReference type="InterPro" id="IPR051257">
    <property type="entry name" value="Diverse_CBS-Domain"/>
</dbReference>
<accession>E3CYQ9</accession>
<evidence type="ECO:0000313" key="4">
    <source>
        <dbReference type="EMBL" id="EFQ23687.1"/>
    </source>
</evidence>
<dbReference type="PROSITE" id="PS51371">
    <property type="entry name" value="CBS"/>
    <property type="match status" value="2"/>
</dbReference>
<name>E3CYQ9_9BACT</name>
<sequence length="151" mass="17119">MRIADVMDRDLTALTVDSTLGEAIEVLSRHGLTGVPVVDDQLRLVGFLSEQDIVRAALPGYFEYLQDSFVIPDFGQFQNRLRRVSLERVEKYMVRKVISFQEDDSDFYVAMTLIKHNIKRAPVVLDGILAGMVNRADLLERIMCDELNGQA</sequence>
<evidence type="ECO:0000313" key="5">
    <source>
        <dbReference type="Proteomes" id="UP000005096"/>
    </source>
</evidence>
<dbReference type="RefSeq" id="WP_006300889.1">
    <property type="nucleotide sequence ID" value="NZ_CM001022.1"/>
</dbReference>
<dbReference type="InterPro" id="IPR046342">
    <property type="entry name" value="CBS_dom_sf"/>
</dbReference>
<dbReference type="SUPFAM" id="SSF54631">
    <property type="entry name" value="CBS-domain pair"/>
    <property type="match status" value="1"/>
</dbReference>
<dbReference type="AlphaFoldDB" id="E3CYQ9"/>
<proteinExistence type="predicted"/>
<evidence type="ECO:0000256" key="2">
    <source>
        <dbReference type="PROSITE-ProRule" id="PRU00703"/>
    </source>
</evidence>
<dbReference type="InterPro" id="IPR000644">
    <property type="entry name" value="CBS_dom"/>
</dbReference>
<dbReference type="PANTHER" id="PTHR43080:SF2">
    <property type="entry name" value="CBS DOMAIN-CONTAINING PROTEIN"/>
    <property type="match status" value="1"/>
</dbReference>
<gene>
    <name evidence="4" type="ORF">Apau_1262</name>
</gene>